<dbReference type="GO" id="GO:0005634">
    <property type="term" value="C:nucleus"/>
    <property type="evidence" value="ECO:0007669"/>
    <property type="project" value="UniProtKB-SubCell"/>
</dbReference>
<dbReference type="CDD" id="cd12148">
    <property type="entry name" value="fungal_TF_MHR"/>
    <property type="match status" value="1"/>
</dbReference>
<dbReference type="PROSITE" id="PS50048">
    <property type="entry name" value="ZN2_CY6_FUNGAL_2"/>
    <property type="match status" value="1"/>
</dbReference>
<dbReference type="Proteomes" id="UP000054342">
    <property type="component" value="Unassembled WGS sequence"/>
</dbReference>
<dbReference type="CDD" id="cd00067">
    <property type="entry name" value="GAL4"/>
    <property type="match status" value="1"/>
</dbReference>
<proteinExistence type="predicted"/>
<evidence type="ECO:0000256" key="2">
    <source>
        <dbReference type="ARBA" id="ARBA00022723"/>
    </source>
</evidence>
<evidence type="ECO:0000313" key="9">
    <source>
        <dbReference type="EMBL" id="KIW54474.1"/>
    </source>
</evidence>
<feature type="domain" description="Zn(2)-C6 fungal-type" evidence="8">
    <location>
        <begin position="91"/>
        <end position="121"/>
    </location>
</feature>
<keyword evidence="10" id="KW-1185">Reference proteome</keyword>
<comment type="subcellular location">
    <subcellularLocation>
        <location evidence="1">Nucleus</location>
    </subcellularLocation>
</comment>
<dbReference type="SMART" id="SM00066">
    <property type="entry name" value="GAL4"/>
    <property type="match status" value="1"/>
</dbReference>
<dbReference type="SUPFAM" id="SSF57701">
    <property type="entry name" value="Zn2/Cys6 DNA-binding domain"/>
    <property type="match status" value="1"/>
</dbReference>
<dbReference type="PANTHER" id="PTHR46910:SF3">
    <property type="entry name" value="HALOTOLERANCE PROTEIN 9-RELATED"/>
    <property type="match status" value="1"/>
</dbReference>
<name>A0A0D2F3K8_9EURO</name>
<dbReference type="STRING" id="348802.A0A0D2F3K8"/>
<dbReference type="AlphaFoldDB" id="A0A0D2F3K8"/>
<keyword evidence="3" id="KW-0805">Transcription regulation</keyword>
<feature type="compositionally biased region" description="Polar residues" evidence="7">
    <location>
        <begin position="14"/>
        <end position="35"/>
    </location>
</feature>
<dbReference type="RefSeq" id="XP_013315058.1">
    <property type="nucleotide sequence ID" value="XM_013459604.1"/>
</dbReference>
<dbReference type="OrthoDB" id="5284003at2759"/>
<dbReference type="InterPro" id="IPR001138">
    <property type="entry name" value="Zn2Cys6_DnaBD"/>
</dbReference>
<reference evidence="9 10" key="1">
    <citation type="submission" date="2015-01" db="EMBL/GenBank/DDBJ databases">
        <title>The Genome Sequence of Exophiala xenobiotica CBS118157.</title>
        <authorList>
            <consortium name="The Broad Institute Genomics Platform"/>
            <person name="Cuomo C."/>
            <person name="de Hoog S."/>
            <person name="Gorbushina A."/>
            <person name="Stielow B."/>
            <person name="Teixiera M."/>
            <person name="Abouelleil A."/>
            <person name="Chapman S.B."/>
            <person name="Priest M."/>
            <person name="Young S.K."/>
            <person name="Wortman J."/>
            <person name="Nusbaum C."/>
            <person name="Birren B."/>
        </authorList>
    </citation>
    <scope>NUCLEOTIDE SEQUENCE [LARGE SCALE GENOMIC DNA]</scope>
    <source>
        <strain evidence="9 10">CBS 118157</strain>
    </source>
</reference>
<accession>A0A0D2F3K8</accession>
<keyword evidence="5" id="KW-0804">Transcription</keyword>
<dbReference type="EMBL" id="KN847320">
    <property type="protein sequence ID" value="KIW54474.1"/>
    <property type="molecule type" value="Genomic_DNA"/>
</dbReference>
<organism evidence="9 10">
    <name type="scientific">Exophiala xenobiotica</name>
    <dbReference type="NCBI Taxonomy" id="348802"/>
    <lineage>
        <taxon>Eukaryota</taxon>
        <taxon>Fungi</taxon>
        <taxon>Dikarya</taxon>
        <taxon>Ascomycota</taxon>
        <taxon>Pezizomycotina</taxon>
        <taxon>Eurotiomycetes</taxon>
        <taxon>Chaetothyriomycetidae</taxon>
        <taxon>Chaetothyriales</taxon>
        <taxon>Herpotrichiellaceae</taxon>
        <taxon>Exophiala</taxon>
    </lineage>
</organism>
<keyword evidence="2" id="KW-0479">Metal-binding</keyword>
<dbReference type="InterPro" id="IPR036864">
    <property type="entry name" value="Zn2-C6_fun-type_DNA-bd_sf"/>
</dbReference>
<evidence type="ECO:0000256" key="3">
    <source>
        <dbReference type="ARBA" id="ARBA00023015"/>
    </source>
</evidence>
<feature type="compositionally biased region" description="Polar residues" evidence="7">
    <location>
        <begin position="69"/>
        <end position="81"/>
    </location>
</feature>
<evidence type="ECO:0000256" key="7">
    <source>
        <dbReference type="SAM" id="MobiDB-lite"/>
    </source>
</evidence>
<dbReference type="GO" id="GO:0008270">
    <property type="term" value="F:zinc ion binding"/>
    <property type="evidence" value="ECO:0007669"/>
    <property type="project" value="InterPro"/>
</dbReference>
<dbReference type="Gene3D" id="4.10.240.10">
    <property type="entry name" value="Zn(2)-C6 fungal-type DNA-binding domain"/>
    <property type="match status" value="1"/>
</dbReference>
<feature type="compositionally biased region" description="Basic and acidic residues" evidence="7">
    <location>
        <begin position="133"/>
        <end position="143"/>
    </location>
</feature>
<gene>
    <name evidence="9" type="ORF">PV05_06830</name>
</gene>
<evidence type="ECO:0000256" key="6">
    <source>
        <dbReference type="ARBA" id="ARBA00023242"/>
    </source>
</evidence>
<feature type="region of interest" description="Disordered" evidence="7">
    <location>
        <begin position="123"/>
        <end position="154"/>
    </location>
</feature>
<keyword evidence="6" id="KW-0539">Nucleus</keyword>
<dbReference type="GeneID" id="25328738"/>
<feature type="region of interest" description="Disordered" evidence="7">
    <location>
        <begin position="13"/>
        <end position="37"/>
    </location>
</feature>
<dbReference type="PROSITE" id="PS00463">
    <property type="entry name" value="ZN2_CY6_FUNGAL_1"/>
    <property type="match status" value="1"/>
</dbReference>
<evidence type="ECO:0000256" key="4">
    <source>
        <dbReference type="ARBA" id="ARBA00023125"/>
    </source>
</evidence>
<dbReference type="PANTHER" id="PTHR46910">
    <property type="entry name" value="TRANSCRIPTION FACTOR PDR1"/>
    <property type="match status" value="1"/>
</dbReference>
<sequence length="739" mass="82409">MLADSVAEIARRSIMSSISPPGPYASSQGQDTSNAYKYEDPTAYQLQSAFPNQFEVALPVPRPDAEQVGQGQELQRSGTKSSEPKVRLRKACDSCSVRKVKCDESGPPCKSCAALDIPCTFDRPSRRRGPPNRHAEAIKRQKLEGGGYEGSRGSPTHDAAYSLAALSAPAPLSAESICDLPTLQTLLDDYFIYIHPLIPLPHEPTFRRSFEAREDRTNHTFLALIAAMVECLVASFPRRPRQLFSTEAARSQFPNAGSLIDRCHQVFIEARGIGYIDRPLGLYDAIASYLTGLAAGYILDLPRLRLYLGECTLITRELGFHRPEIYRPGSAADGGSYSSADVQRPQITDHVYQESGRRLFWLLFVGAMSARQLDEADGDLLIPPVSHAEMLPPLPVEVDDEYITESQIFPQPRGVVSEMVGFNLNVKVFRAFHFLAALEMAFGANTVYDWDRQRQIIRRALQTVKDATRDAPKELQLNPSNGFGEWPPTQSDISAYSQLFNDREGVEADPGLDSASTRGSFSVPQTHSKRTIQFEIQKANIYATQLSSRSYLVERFWNLYEIVERDKLAFPSDKSMASASPTAGIVTTGMEHGYRQAAGRTPSDSLMDAGEQMMAVEREDIVRDMALLLKSINQVNMEPNGMSFCNKIRTVASTLLETKRARMSVMPTLDSESVNSYLRDFLDILSKLERLGPGRYRGVADGNTGSLLRTPEEIEEEELVYWASLKQHQERFVRTNGFW</sequence>
<evidence type="ECO:0000256" key="1">
    <source>
        <dbReference type="ARBA" id="ARBA00004123"/>
    </source>
</evidence>
<evidence type="ECO:0000256" key="5">
    <source>
        <dbReference type="ARBA" id="ARBA00023163"/>
    </source>
</evidence>
<evidence type="ECO:0000313" key="10">
    <source>
        <dbReference type="Proteomes" id="UP000054342"/>
    </source>
</evidence>
<dbReference type="HOGENOM" id="CLU_008244_0_0_1"/>
<dbReference type="Pfam" id="PF00172">
    <property type="entry name" value="Zn_clus"/>
    <property type="match status" value="1"/>
</dbReference>
<protein>
    <recommendedName>
        <fullName evidence="8">Zn(2)-C6 fungal-type domain-containing protein</fullName>
    </recommendedName>
</protein>
<dbReference type="InterPro" id="IPR050987">
    <property type="entry name" value="AtrR-like"/>
</dbReference>
<dbReference type="GO" id="GO:0003677">
    <property type="term" value="F:DNA binding"/>
    <property type="evidence" value="ECO:0007669"/>
    <property type="project" value="UniProtKB-KW"/>
</dbReference>
<feature type="region of interest" description="Disordered" evidence="7">
    <location>
        <begin position="59"/>
        <end position="85"/>
    </location>
</feature>
<dbReference type="GO" id="GO:0000981">
    <property type="term" value="F:DNA-binding transcription factor activity, RNA polymerase II-specific"/>
    <property type="evidence" value="ECO:0007669"/>
    <property type="project" value="InterPro"/>
</dbReference>
<evidence type="ECO:0000259" key="8">
    <source>
        <dbReference type="PROSITE" id="PS50048"/>
    </source>
</evidence>
<keyword evidence="4" id="KW-0238">DNA-binding</keyword>